<dbReference type="PANTHER" id="PTHR43775">
    <property type="entry name" value="FATTY ACID SYNTHASE"/>
    <property type="match status" value="1"/>
</dbReference>
<dbReference type="Pfam" id="PF00698">
    <property type="entry name" value="Acyl_transf_1"/>
    <property type="match status" value="1"/>
</dbReference>
<evidence type="ECO:0000256" key="1">
    <source>
        <dbReference type="ARBA" id="ARBA00022450"/>
    </source>
</evidence>
<keyword evidence="2" id="KW-0597">Phosphoprotein</keyword>
<dbReference type="Pfam" id="PF14765">
    <property type="entry name" value="PS-DH"/>
    <property type="match status" value="1"/>
</dbReference>
<dbReference type="InterPro" id="IPR050091">
    <property type="entry name" value="PKS_NRPS_Biosynth_Enz"/>
</dbReference>
<feature type="region of interest" description="Disordered" evidence="9">
    <location>
        <begin position="1"/>
        <end position="26"/>
    </location>
</feature>
<evidence type="ECO:0000259" key="10">
    <source>
        <dbReference type="PROSITE" id="PS50075"/>
    </source>
</evidence>
<feature type="region of interest" description="Disordered" evidence="9">
    <location>
        <begin position="298"/>
        <end position="393"/>
    </location>
</feature>
<dbReference type="SUPFAM" id="SSF51735">
    <property type="entry name" value="NAD(P)-binding Rossmann-fold domains"/>
    <property type="match status" value="2"/>
</dbReference>
<dbReference type="Gene3D" id="3.40.50.150">
    <property type="entry name" value="Vaccinia Virus protein VP39"/>
    <property type="match status" value="1"/>
</dbReference>
<evidence type="ECO:0000256" key="4">
    <source>
        <dbReference type="ARBA" id="ARBA00022857"/>
    </source>
</evidence>
<evidence type="ECO:0000256" key="2">
    <source>
        <dbReference type="ARBA" id="ARBA00022553"/>
    </source>
</evidence>
<evidence type="ECO:0000259" key="11">
    <source>
        <dbReference type="PROSITE" id="PS52004"/>
    </source>
</evidence>
<dbReference type="PROSITE" id="PS00012">
    <property type="entry name" value="PHOSPHOPANTETHEINE"/>
    <property type="match status" value="1"/>
</dbReference>
<dbReference type="InterPro" id="IPR016035">
    <property type="entry name" value="Acyl_Trfase/lysoPLipase"/>
</dbReference>
<evidence type="ECO:0000256" key="9">
    <source>
        <dbReference type="SAM" id="MobiDB-lite"/>
    </source>
</evidence>
<dbReference type="InterPro" id="IPR014043">
    <property type="entry name" value="Acyl_transferase_dom"/>
</dbReference>
<dbReference type="Pfam" id="PF08659">
    <property type="entry name" value="KR"/>
    <property type="match status" value="1"/>
</dbReference>
<dbReference type="SUPFAM" id="SSF55048">
    <property type="entry name" value="Probable ACP-binding domain of malonyl-CoA ACP transacylase"/>
    <property type="match status" value="1"/>
</dbReference>
<feature type="region of interest" description="C-terminal hotdog fold" evidence="8">
    <location>
        <begin position="1035"/>
        <end position="1183"/>
    </location>
</feature>
<dbReference type="InterPro" id="IPR016036">
    <property type="entry name" value="Malonyl_transacylase_ACP-bd"/>
</dbReference>
<dbReference type="Gene3D" id="1.10.1200.10">
    <property type="entry name" value="ACP-like"/>
    <property type="match status" value="1"/>
</dbReference>
<keyword evidence="7" id="KW-0012">Acyltransferase</keyword>
<dbReference type="InterPro" id="IPR020806">
    <property type="entry name" value="PKS_PP-bd"/>
</dbReference>
<dbReference type="SMART" id="SM00826">
    <property type="entry name" value="PKS_DH"/>
    <property type="match status" value="1"/>
</dbReference>
<dbReference type="Gene3D" id="3.40.47.10">
    <property type="match status" value="2"/>
</dbReference>
<feature type="active site" description="Proton acceptor; for dehydratase activity" evidence="8">
    <location>
        <position position="902"/>
    </location>
</feature>
<gene>
    <name evidence="13" type="ORF">DNG_04303</name>
</gene>
<dbReference type="CDD" id="cd00833">
    <property type="entry name" value="PKS"/>
    <property type="match status" value="1"/>
</dbReference>
<evidence type="ECO:0000313" key="14">
    <source>
        <dbReference type="Proteomes" id="UP001187682"/>
    </source>
</evidence>
<evidence type="ECO:0000256" key="8">
    <source>
        <dbReference type="PROSITE-ProRule" id="PRU01363"/>
    </source>
</evidence>
<dbReference type="SUPFAM" id="SSF50129">
    <property type="entry name" value="GroES-like"/>
    <property type="match status" value="1"/>
</dbReference>
<dbReference type="InterPro" id="IPR036736">
    <property type="entry name" value="ACP-like_sf"/>
</dbReference>
<dbReference type="Gene3D" id="3.30.70.3290">
    <property type="match status" value="1"/>
</dbReference>
<dbReference type="Gene3D" id="3.10.129.110">
    <property type="entry name" value="Polyketide synthase dehydratase"/>
    <property type="match status" value="1"/>
</dbReference>
<dbReference type="GO" id="GO:0004312">
    <property type="term" value="F:fatty acid synthase activity"/>
    <property type="evidence" value="ECO:0007669"/>
    <property type="project" value="TreeGrafter"/>
</dbReference>
<feature type="compositionally biased region" description="Polar residues" evidence="9">
    <location>
        <begin position="329"/>
        <end position="348"/>
    </location>
</feature>
<dbReference type="PROSITE" id="PS52019">
    <property type="entry name" value="PKS_MFAS_DH"/>
    <property type="match status" value="1"/>
</dbReference>
<dbReference type="SMART" id="SM00822">
    <property type="entry name" value="PKS_KR"/>
    <property type="match status" value="1"/>
</dbReference>
<feature type="domain" description="Ketosynthase family 3 (KS3)" evidence="11">
    <location>
        <begin position="1"/>
        <end position="241"/>
    </location>
</feature>
<dbReference type="InterPro" id="IPR032821">
    <property type="entry name" value="PKS_assoc"/>
</dbReference>
<dbReference type="SUPFAM" id="SSF53901">
    <property type="entry name" value="Thiolase-like"/>
    <property type="match status" value="2"/>
</dbReference>
<reference evidence="13" key="1">
    <citation type="submission" date="2018-03" db="EMBL/GenBank/DDBJ databases">
        <authorList>
            <person name="Guldener U."/>
        </authorList>
    </citation>
    <scope>NUCLEOTIDE SEQUENCE</scope>
</reference>
<sequence>MDSMADQSDYHQSPTGTPTRTPIGKPVEGDIAVIGLSFKLPQDVDDVSGFWDVLQNRRNLMTRWPDSRISAESFVSGKQSKFNCHGGYFINDDPAAFDAPFFSISTKEAAANLSFDKTRYVEAHGTGTPVGDPIELKAIGRVFRDSRSTADPLYVGSVKTNIGHLEGSSGIAGVIKSIISLEKGIIPPHALLEKISPDIDLEFYKTVIPTDNVIWPCEGLRRVSVNSFGFGGTNAHVVLDDAYHYLQERGLMGNHCTVASVGPASTLKTNGLTITTNGSAANTFASVDSDTNGCATNGSASNGSASNSAVTNGGTTNGKTTSAIPNGRANGSTSSQGLRVGNEGSNGAHTGERKEAPTDLGGKSVTTRSIANGRANGHVNGRINGHTNGVDDDSQSTLRLLVWSAADEKALKRVVNQQRTYYEDHVAGKPAELAKLAYTLAARRSCMLWRTSAIVTEGTSSTAGLSIAKPVRAGSPGEASLAFVFTGQGAQYASMGWALVHQYPFFSETLVRIGKLYSRLGCQWDLLDELRNSENIDRPEYSQPLSTAVQVALVELLRTFHVVPKAVVGHSSGEIAAAYAIGGLSLESACKVSYFRGQLAGRLRDTASPAGAMISVNLAEDEVPAYLEKIGSTGVDVTVACINSPLNCTLSGTEKAIDAIKEQADKDCIFAQKLKTGVAYHSSAMLAIADDYKRKMGSLESSNSSSSIPMISTVTGQRVRPAVLTTAQYWVDNMVSPVRFADAVQALTREPSTLKTGFIGSITDIVEVGPTAALRRPISDTLAKAGPRAKVVRYSSVLYRKRSTVETMLELIGQLFSHGHSVSVSTANQLSGENGPFMVDTPAYPFDHSQTYWAESRISRDYRLRGAVSGETLGVRVSDWNPLVPRWRNFLSVESEPWVAGHNISNTVVYPAAGMLVMAMEAAMQAKPVNRTISGYLIKEAHFTNPIVVGETWEDRTETIVELCPAQNSYEKFSAWSDVRIFCCRKKEWTECFSSHIQVQYGDEESSLQVDWQQEEKLLGEDILRRYEDAVAACSKPVDSQVFYRNAADHGLKYGDWFQLLEDLHWDGKKTAVARIDVSKPQFKTESLVHTAVLDVVIHMLRASSQALASTSATNVPVKLVNTWVSALGWQCPQTNSIRCMGIANMEPDSGEDGAIYALGDDGKVLMSMERIVTVGVSSPGHDDDVSEPKLLHRVEWKPQLSLLDPQQLTDVCGNGCETVKDNSAILSRHNELTAIMNLALSRTLRDMTVEERGKLPASLERHMAWIEHHIATLTPSERDDPDSPISDLELEQRLQSIDNLHPSWKLHTNVVRSLKSILIGEKDPLEVIFDSNLADVFYADLFAQICDVRLRNFLDLASHENPSLRILEVGAGTGGFTGHVLAALQSLEEESGGLKLAEYTYTDISPTFFERARERWKALEGRISFKTLDLERSLESQGFEVGTYDLVVAGSVLHATADLVRTIKNVRTALKPGGRALILEVVAPEDVVVNFSFGLAPGWWLARETWRKLSPLLDEEQWDGCLKRSGYSGNDLVLRDTEEGECHICSIIVSTAVEEEEVTTKGEEVKAPPVGPESKILLVIDKFSEKQAELANLISNEVGALGGGAHLDCVILYLENFQEMKPDANDVVVCLTSLDSAFMSNMDERKLTWLQELMRDTKRLLWVTAPGTDESQAPFYSQADGVLRSLRLEATDTQIVTLDIQSLSPDEGASTAGSGSAAHHVVKVVQISFLDSPPSDELEYMVRHGLLETCRVAEDISGNASLNALLSPKLRHQAWSTSPALSLSVRTAGTLDALCFIEDTAYETDLQANDVEIEAKAWGVNFRDVLQALGRLPERTFGYDCAGIVTRVGSGCSYRSVRVGDRVCMVSPGCMRRYPRAHIASVIKIPEELDMSFSAAAAVLVPGITAYHALANVARIATGDTVLIHSAAGSTGQMAVAIAKARGAIIYATVGSEEKKQFLVNVLRIPSDHIFHSRDTSFAQAIMRVTKGRGVDVVLNSLSGDGLQASWECMARRGRFVEIGKVDISANSGLPMLGFARNVSFSAVDMREILLEDPQLTAQLLRETMEFVEDTGASPTPVHSFSADQVEQAFRRVQSGENIGRVVIEPAAADAVPQYVLDRRRWQFDSRASYLIAGGFGGIGRAIIQWMVDRGAKYLIVPSRSGASSKAASDVFAETKARGVYISAPKCDVASESAVSSMLDECALTMPVIKGCINAALVLQDAMFSNMTLPQWNLAVKAKVDTAWNLHRLLPKDLDFFVLLSSLAGIIGQMATTNYAGGCTFQDSLARHRVAHGQKGVSIDIGWMGDIGIVAETAAFQRQRLATEDMKQINGRELMALLTLCCDPSAPLITPERSQVLLGLRTPADFLAKGQTPPALLERPLFAGFSHVVGTNTAGREQVGRATDPKALFLAAADREEKVQVVISSLVSKLARAMSISPDDVELSKPLSSYGVDSLMAVELRNWIRHDFAAPMAVFDIMGGVPISTVGEVVVDRSTTGST</sequence>
<protein>
    <submittedName>
        <fullName evidence="13">Related to polyketide synthase</fullName>
    </submittedName>
</protein>
<dbReference type="InterPro" id="IPR042104">
    <property type="entry name" value="PKS_dehydratase_sf"/>
</dbReference>
<feature type="region of interest" description="N-terminal hotdog fold" evidence="8">
    <location>
        <begin position="870"/>
        <end position="1004"/>
    </location>
</feature>
<evidence type="ECO:0000256" key="7">
    <source>
        <dbReference type="ARBA" id="ARBA00023315"/>
    </source>
</evidence>
<dbReference type="Gene3D" id="3.90.180.10">
    <property type="entry name" value="Medium-chain alcohol dehydrogenases, catalytic domain"/>
    <property type="match status" value="1"/>
</dbReference>
<dbReference type="Gene3D" id="3.40.50.720">
    <property type="entry name" value="NAD(P)-binding Rossmann-like Domain"/>
    <property type="match status" value="1"/>
</dbReference>
<dbReference type="Pfam" id="PF13602">
    <property type="entry name" value="ADH_zinc_N_2"/>
    <property type="match status" value="1"/>
</dbReference>
<dbReference type="Pfam" id="PF16197">
    <property type="entry name" value="KAsynt_C_assoc"/>
    <property type="match status" value="1"/>
</dbReference>
<dbReference type="InterPro" id="IPR014031">
    <property type="entry name" value="Ketoacyl_synth_C"/>
</dbReference>
<dbReference type="InterPro" id="IPR036291">
    <property type="entry name" value="NAD(P)-bd_dom_sf"/>
</dbReference>
<dbReference type="InterPro" id="IPR009081">
    <property type="entry name" value="PP-bd_ACP"/>
</dbReference>
<dbReference type="InterPro" id="IPR011032">
    <property type="entry name" value="GroES-like_sf"/>
</dbReference>
<dbReference type="InterPro" id="IPR020843">
    <property type="entry name" value="ER"/>
</dbReference>
<dbReference type="CDD" id="cd02440">
    <property type="entry name" value="AdoMet_MTases"/>
    <property type="match status" value="1"/>
</dbReference>
<dbReference type="SMART" id="SM00829">
    <property type="entry name" value="PKS_ER"/>
    <property type="match status" value="1"/>
</dbReference>
<dbReference type="InterPro" id="IPR049552">
    <property type="entry name" value="PKS_DH_N"/>
</dbReference>
<feature type="compositionally biased region" description="Low complexity" evidence="9">
    <location>
        <begin position="298"/>
        <end position="321"/>
    </location>
</feature>
<keyword evidence="5" id="KW-0560">Oxidoreductase</keyword>
<dbReference type="GO" id="GO:0006633">
    <property type="term" value="P:fatty acid biosynthetic process"/>
    <property type="evidence" value="ECO:0007669"/>
    <property type="project" value="TreeGrafter"/>
</dbReference>
<dbReference type="PROSITE" id="PS52004">
    <property type="entry name" value="KS3_2"/>
    <property type="match status" value="1"/>
</dbReference>
<accession>A0AAE8MYI9</accession>
<keyword evidence="4" id="KW-0521">NADP</keyword>
<dbReference type="InterPro" id="IPR049551">
    <property type="entry name" value="PKS_DH_C"/>
</dbReference>
<dbReference type="InterPro" id="IPR013968">
    <property type="entry name" value="PKS_KR"/>
</dbReference>
<dbReference type="InterPro" id="IPR006162">
    <property type="entry name" value="Ppantetheine_attach_site"/>
</dbReference>
<evidence type="ECO:0000313" key="13">
    <source>
        <dbReference type="EMBL" id="SPO01629.1"/>
    </source>
</evidence>
<feature type="active site" description="Proton donor; for dehydratase activity" evidence="8">
    <location>
        <position position="1095"/>
    </location>
</feature>
<keyword evidence="6" id="KW-0511">Multifunctional enzyme</keyword>
<dbReference type="GO" id="GO:0044550">
    <property type="term" value="P:secondary metabolite biosynthetic process"/>
    <property type="evidence" value="ECO:0007669"/>
    <property type="project" value="TreeGrafter"/>
</dbReference>
<dbReference type="CDD" id="cd05195">
    <property type="entry name" value="enoyl_red"/>
    <property type="match status" value="1"/>
</dbReference>
<dbReference type="InterPro" id="IPR016039">
    <property type="entry name" value="Thiolase-like"/>
</dbReference>
<feature type="domain" description="PKS/mFAS DH" evidence="12">
    <location>
        <begin position="870"/>
        <end position="1183"/>
    </location>
</feature>
<evidence type="ECO:0000259" key="12">
    <source>
        <dbReference type="PROSITE" id="PS52019"/>
    </source>
</evidence>
<dbReference type="SMART" id="SM00823">
    <property type="entry name" value="PKS_PP"/>
    <property type="match status" value="1"/>
</dbReference>
<keyword evidence="14" id="KW-1185">Reference proteome</keyword>
<dbReference type="Pfam" id="PF08240">
    <property type="entry name" value="ADH_N"/>
    <property type="match status" value="1"/>
</dbReference>
<proteinExistence type="predicted"/>
<dbReference type="Gene3D" id="3.40.366.10">
    <property type="entry name" value="Malonyl-Coenzyme A Acyl Carrier Protein, domain 2"/>
    <property type="match status" value="1"/>
</dbReference>
<dbReference type="InterPro" id="IPR049900">
    <property type="entry name" value="PKS_mFAS_DH"/>
</dbReference>
<dbReference type="InterPro" id="IPR013217">
    <property type="entry name" value="Methyltransf_12"/>
</dbReference>
<dbReference type="SUPFAM" id="SSF47336">
    <property type="entry name" value="ACP-like"/>
    <property type="match status" value="1"/>
</dbReference>
<keyword evidence="1" id="KW-0596">Phosphopantetheine</keyword>
<dbReference type="GO" id="GO:0016491">
    <property type="term" value="F:oxidoreductase activity"/>
    <property type="evidence" value="ECO:0007669"/>
    <property type="project" value="UniProtKB-KW"/>
</dbReference>
<dbReference type="PANTHER" id="PTHR43775:SF29">
    <property type="entry name" value="ASPERFURANONE POLYKETIDE SYNTHASE AFOG-RELATED"/>
    <property type="match status" value="1"/>
</dbReference>
<dbReference type="PROSITE" id="PS50075">
    <property type="entry name" value="CARRIER"/>
    <property type="match status" value="1"/>
</dbReference>
<keyword evidence="3" id="KW-0808">Transferase</keyword>
<dbReference type="Pfam" id="PF02801">
    <property type="entry name" value="Ketoacyl-synt_C"/>
    <property type="match status" value="1"/>
</dbReference>
<dbReference type="InterPro" id="IPR029063">
    <property type="entry name" value="SAM-dependent_MTases_sf"/>
</dbReference>
<evidence type="ECO:0000256" key="6">
    <source>
        <dbReference type="ARBA" id="ARBA00023268"/>
    </source>
</evidence>
<name>A0AAE8MYI9_9PEZI</name>
<dbReference type="SMART" id="SM00825">
    <property type="entry name" value="PKS_KS"/>
    <property type="match status" value="1"/>
</dbReference>
<dbReference type="Pfam" id="PF23297">
    <property type="entry name" value="ACP_SdgA_C"/>
    <property type="match status" value="1"/>
</dbReference>
<dbReference type="InterPro" id="IPR013154">
    <property type="entry name" value="ADH-like_N"/>
</dbReference>
<dbReference type="SMART" id="SM00827">
    <property type="entry name" value="PKS_AT"/>
    <property type="match status" value="1"/>
</dbReference>
<dbReference type="CDD" id="cd05274">
    <property type="entry name" value="KR_FAS_SDR_x"/>
    <property type="match status" value="1"/>
</dbReference>
<comment type="caution">
    <text evidence="13">The sequence shown here is derived from an EMBL/GenBank/DDBJ whole genome shotgun (WGS) entry which is preliminary data.</text>
</comment>
<dbReference type="SUPFAM" id="SSF53335">
    <property type="entry name" value="S-adenosyl-L-methionine-dependent methyltransferases"/>
    <property type="match status" value="1"/>
</dbReference>
<dbReference type="SUPFAM" id="SSF52151">
    <property type="entry name" value="FabD/lysophospholipase-like"/>
    <property type="match status" value="1"/>
</dbReference>
<feature type="domain" description="Carrier" evidence="10">
    <location>
        <begin position="2414"/>
        <end position="2498"/>
    </location>
</feature>
<dbReference type="InterPro" id="IPR001227">
    <property type="entry name" value="Ac_transferase_dom_sf"/>
</dbReference>
<dbReference type="Pfam" id="PF08242">
    <property type="entry name" value="Methyltransf_12"/>
    <property type="match status" value="1"/>
</dbReference>
<dbReference type="EMBL" id="ONZQ02000005">
    <property type="protein sequence ID" value="SPO01629.1"/>
    <property type="molecule type" value="Genomic_DNA"/>
</dbReference>
<evidence type="ECO:0000256" key="3">
    <source>
        <dbReference type="ARBA" id="ARBA00022679"/>
    </source>
</evidence>
<dbReference type="InterPro" id="IPR020841">
    <property type="entry name" value="PKS_Beta-ketoAc_synthase_dom"/>
</dbReference>
<dbReference type="GO" id="GO:1901336">
    <property type="term" value="P:lactone biosynthetic process"/>
    <property type="evidence" value="ECO:0007669"/>
    <property type="project" value="UniProtKB-ARBA"/>
</dbReference>
<feature type="compositionally biased region" description="Polar residues" evidence="9">
    <location>
        <begin position="10"/>
        <end position="20"/>
    </location>
</feature>
<organism evidence="13 14">
    <name type="scientific">Cephalotrichum gorgonifer</name>
    <dbReference type="NCBI Taxonomy" id="2041049"/>
    <lineage>
        <taxon>Eukaryota</taxon>
        <taxon>Fungi</taxon>
        <taxon>Dikarya</taxon>
        <taxon>Ascomycota</taxon>
        <taxon>Pezizomycotina</taxon>
        <taxon>Sordariomycetes</taxon>
        <taxon>Hypocreomycetidae</taxon>
        <taxon>Microascales</taxon>
        <taxon>Microascaceae</taxon>
        <taxon>Cephalotrichum</taxon>
    </lineage>
</organism>
<dbReference type="Proteomes" id="UP001187682">
    <property type="component" value="Unassembled WGS sequence"/>
</dbReference>
<dbReference type="Pfam" id="PF21089">
    <property type="entry name" value="PKS_DH_N"/>
    <property type="match status" value="1"/>
</dbReference>
<dbReference type="InterPro" id="IPR020807">
    <property type="entry name" value="PKS_DH"/>
</dbReference>
<dbReference type="FunFam" id="3.40.50.720:FF:000209">
    <property type="entry name" value="Polyketide synthase Pks12"/>
    <property type="match status" value="1"/>
</dbReference>
<dbReference type="GO" id="GO:0031177">
    <property type="term" value="F:phosphopantetheine binding"/>
    <property type="evidence" value="ECO:0007669"/>
    <property type="project" value="InterPro"/>
</dbReference>
<evidence type="ECO:0000256" key="5">
    <source>
        <dbReference type="ARBA" id="ARBA00023002"/>
    </source>
</evidence>
<dbReference type="InterPro" id="IPR057326">
    <property type="entry name" value="KR_dom"/>
</dbReference>